<dbReference type="Gene3D" id="3.40.50.300">
    <property type="entry name" value="P-loop containing nucleotide triphosphate hydrolases"/>
    <property type="match status" value="2"/>
</dbReference>
<keyword evidence="7 9" id="KW-0234">DNA repair</keyword>
<dbReference type="SUPFAM" id="SSF52540">
    <property type="entry name" value="P-loop containing nucleoside triphosphate hydrolases"/>
    <property type="match status" value="1"/>
</dbReference>
<evidence type="ECO:0000256" key="8">
    <source>
        <dbReference type="ARBA" id="ARBA00033408"/>
    </source>
</evidence>
<dbReference type="EMBL" id="FNDZ01000004">
    <property type="protein sequence ID" value="SDI72133.1"/>
    <property type="molecule type" value="Genomic_DNA"/>
</dbReference>
<keyword evidence="6" id="KW-0067">ATP-binding</keyword>
<dbReference type="PANTHER" id="PTHR11059:SF0">
    <property type="entry name" value="DNA REPAIR PROTEIN RECN"/>
    <property type="match status" value="1"/>
</dbReference>
<feature type="domain" description="RecF/RecN/SMC N-terminal" evidence="10">
    <location>
        <begin position="2"/>
        <end position="507"/>
    </location>
</feature>
<dbReference type="Pfam" id="PF02463">
    <property type="entry name" value="SMC_N"/>
    <property type="match status" value="1"/>
</dbReference>
<dbReference type="InterPro" id="IPR027417">
    <property type="entry name" value="P-loop_NTPase"/>
</dbReference>
<dbReference type="NCBIfam" id="TIGR00634">
    <property type="entry name" value="recN"/>
    <property type="match status" value="1"/>
</dbReference>
<evidence type="ECO:0000256" key="2">
    <source>
        <dbReference type="ARBA" id="ARBA00009441"/>
    </source>
</evidence>
<keyword evidence="4" id="KW-0547">Nucleotide-binding</keyword>
<evidence type="ECO:0000256" key="4">
    <source>
        <dbReference type="ARBA" id="ARBA00022741"/>
    </source>
</evidence>
<evidence type="ECO:0000256" key="5">
    <source>
        <dbReference type="ARBA" id="ARBA00022763"/>
    </source>
</evidence>
<dbReference type="GO" id="GO:0043590">
    <property type="term" value="C:bacterial nucleoid"/>
    <property type="evidence" value="ECO:0007669"/>
    <property type="project" value="TreeGrafter"/>
</dbReference>
<dbReference type="RefSeq" id="WP_031576343.1">
    <property type="nucleotide sequence ID" value="NZ_DAMANS010000014.1"/>
</dbReference>
<evidence type="ECO:0000256" key="1">
    <source>
        <dbReference type="ARBA" id="ARBA00003618"/>
    </source>
</evidence>
<dbReference type="GO" id="GO:0006281">
    <property type="term" value="P:DNA repair"/>
    <property type="evidence" value="ECO:0007669"/>
    <property type="project" value="UniProtKB-KW"/>
</dbReference>
<dbReference type="PANTHER" id="PTHR11059">
    <property type="entry name" value="DNA REPAIR PROTEIN RECN"/>
    <property type="match status" value="1"/>
</dbReference>
<dbReference type="GO" id="GO:0006310">
    <property type="term" value="P:DNA recombination"/>
    <property type="evidence" value="ECO:0007669"/>
    <property type="project" value="InterPro"/>
</dbReference>
<dbReference type="PIRSF" id="PIRSF003128">
    <property type="entry name" value="RecN"/>
    <property type="match status" value="1"/>
</dbReference>
<evidence type="ECO:0000256" key="3">
    <source>
        <dbReference type="ARBA" id="ARBA00021315"/>
    </source>
</evidence>
<organism evidence="11 12">
    <name type="scientific">Proteiniclasticum ruminis</name>
    <dbReference type="NCBI Taxonomy" id="398199"/>
    <lineage>
        <taxon>Bacteria</taxon>
        <taxon>Bacillati</taxon>
        <taxon>Bacillota</taxon>
        <taxon>Clostridia</taxon>
        <taxon>Eubacteriales</taxon>
        <taxon>Clostridiaceae</taxon>
        <taxon>Proteiniclasticum</taxon>
    </lineage>
</organism>
<evidence type="ECO:0000313" key="12">
    <source>
        <dbReference type="Proteomes" id="UP000183255"/>
    </source>
</evidence>
<reference evidence="11 12" key="1">
    <citation type="submission" date="2016-10" db="EMBL/GenBank/DDBJ databases">
        <authorList>
            <person name="de Groot N.N."/>
        </authorList>
    </citation>
    <scope>NUCLEOTIDE SEQUENCE [LARGE SCALE GENOMIC DNA]</scope>
    <source>
        <strain evidence="11 12">CGMCC 1.5058</strain>
    </source>
</reference>
<dbReference type="InterPro" id="IPR003395">
    <property type="entry name" value="RecF/RecN/SMC_N"/>
</dbReference>
<evidence type="ECO:0000256" key="9">
    <source>
        <dbReference type="PIRNR" id="PIRNR003128"/>
    </source>
</evidence>
<comment type="similarity">
    <text evidence="2 9">Belongs to the RecN family.</text>
</comment>
<comment type="function">
    <text evidence="1 9">May be involved in recombinational repair of damaged DNA.</text>
</comment>
<evidence type="ECO:0000256" key="7">
    <source>
        <dbReference type="ARBA" id="ARBA00023204"/>
    </source>
</evidence>
<name>A0A1G8MW76_9CLOT</name>
<protein>
    <recommendedName>
        <fullName evidence="3 9">DNA repair protein RecN</fullName>
    </recommendedName>
    <alternativeName>
        <fullName evidence="8 9">Recombination protein N</fullName>
    </alternativeName>
</protein>
<evidence type="ECO:0000259" key="10">
    <source>
        <dbReference type="Pfam" id="PF02463"/>
    </source>
</evidence>
<gene>
    <name evidence="11" type="ORF">SAMN05421804_10416</name>
</gene>
<sequence>MLLRITVENFALIDHLELNFEEGFTILTGETGAGKSILIDSINFVLGEKFSKEFIRTGSDRTFVEAVFTLEDSMKELLEAQDIPFDDLVVFSRETFMQGRNLAKINGKTVLLNVLKEVGKELLDIHGQHNNQNLLDVTKHLSYLDSFIDLEKEPVYRRYLDEFHKLRELKDRLSKLLGSRDREKLMDYLKFQIEDLEKGKLNLHEEKELMEKFSMLSHAEKISTGLTKAYELMDSENGVLESLTSAIQSLKSIVKHFEKAEAPLENLENAYYSLQEAYRDIAGFRDIVYYDQDELNIINERLYVYSTYKKKYGETIEEVLQHYEKIRQEYEDLKDADEIILKTRKEIEAQRKILYMAGKELHDKRVSGGKTLSKKINEELKFIGLEKAEFSVSVVETEEIHEYGTDDVSFLISTNIGEPKKALEKIVSGGELSRIMLAMKVAFMEKDKTPSVIFDEIDTGISGRIAEAVGEKMYSLSKRFQVFCVTHLPQIAAFSDHHLVVSKHEEKKRTFTRVEKLNLQGKTMELAKMIGGSKISDPQLKNAEDTINKTEILKKKYFL</sequence>
<accession>A0A1G8MW76</accession>
<evidence type="ECO:0000256" key="6">
    <source>
        <dbReference type="ARBA" id="ARBA00022840"/>
    </source>
</evidence>
<dbReference type="Proteomes" id="UP000183255">
    <property type="component" value="Unassembled WGS sequence"/>
</dbReference>
<dbReference type="AlphaFoldDB" id="A0A1G8MW76"/>
<dbReference type="CDD" id="cd03241">
    <property type="entry name" value="ABC_RecN"/>
    <property type="match status" value="2"/>
</dbReference>
<proteinExistence type="inferred from homology"/>
<keyword evidence="5 9" id="KW-0227">DNA damage</keyword>
<dbReference type="GO" id="GO:0009432">
    <property type="term" value="P:SOS response"/>
    <property type="evidence" value="ECO:0007669"/>
    <property type="project" value="TreeGrafter"/>
</dbReference>
<dbReference type="InterPro" id="IPR004604">
    <property type="entry name" value="DNA_recomb/repair_RecN"/>
</dbReference>
<dbReference type="GO" id="GO:0005524">
    <property type="term" value="F:ATP binding"/>
    <property type="evidence" value="ECO:0007669"/>
    <property type="project" value="UniProtKB-KW"/>
</dbReference>
<evidence type="ECO:0000313" key="11">
    <source>
        <dbReference type="EMBL" id="SDI72133.1"/>
    </source>
</evidence>